<dbReference type="Pfam" id="PF14304">
    <property type="entry name" value="CSTF_C"/>
    <property type="match status" value="1"/>
</dbReference>
<dbReference type="Gene3D" id="1.10.20.70">
    <property type="entry name" value="Transcription termination and cleavage factor, C-terminal domain"/>
    <property type="match status" value="1"/>
</dbReference>
<evidence type="ECO:0000256" key="3">
    <source>
        <dbReference type="ARBA" id="ARBA00023242"/>
    </source>
</evidence>
<feature type="region of interest" description="Disordered" evidence="4">
    <location>
        <begin position="245"/>
        <end position="335"/>
    </location>
</feature>
<keyword evidence="3" id="KW-0539">Nucleus</keyword>
<comment type="subcellular location">
    <subcellularLocation>
        <location evidence="1">Nucleus</location>
    </subcellularLocation>
</comment>
<evidence type="ECO:0000256" key="1">
    <source>
        <dbReference type="ARBA" id="ARBA00004123"/>
    </source>
</evidence>
<evidence type="ECO:0000256" key="2">
    <source>
        <dbReference type="ARBA" id="ARBA00022884"/>
    </source>
</evidence>
<proteinExistence type="predicted"/>
<sequence>MAGKQVGGEGLPANLAGMSKNQLYEIMSQMKNLIEQNQQQARQILIQNPMLTKALFQAQIMLGMVQPPQVIPKVQPLVSHNNQQPVQPTQQPNLQPAPLLPGLGGAQDQVGVSQTQIPPRKHQNQPSVPVSSAVPAMSHQSQPMAAHSLPIPQQPKGHLTPQVAPVSLPQSSQLPNIPPPSLHSSSQPLHPTHMPTASSQSQQPLQTPGFLHMPLQPPLPQHRPPAVPTFHPQYPPQMGANLGFQHAGASHSLPQSMFHPGTKPPASVGSTFPQGQTPLPSQQSSQPPYQVGNMPLGSDFGNQSGNAMQVDRGSSWMAGPSENLAHLSGPPGPMGAALRPPALTPEMEKALLQQVMSLTPEQINLLPPEQRNQVLQLQQMLRQ</sequence>
<feature type="domain" description="Cleavage stimulation factor subunit 2 hinge" evidence="6">
    <location>
        <begin position="14"/>
        <end position="70"/>
    </location>
</feature>
<feature type="compositionally biased region" description="Low complexity" evidence="4">
    <location>
        <begin position="126"/>
        <end position="136"/>
    </location>
</feature>
<dbReference type="PANTHER" id="PTHR47866">
    <property type="entry name" value="HYDROXYPROLINE-RICH GLYCOPROTEIN FAMILY PROTEIN"/>
    <property type="match status" value="1"/>
</dbReference>
<comment type="caution">
    <text evidence="7">The sequence shown here is derived from an EMBL/GenBank/DDBJ whole genome shotgun (WGS) entry which is preliminary data.</text>
</comment>
<dbReference type="EMBL" id="JBGMDY010000002">
    <property type="protein sequence ID" value="KAL2342486.1"/>
    <property type="molecule type" value="Genomic_DNA"/>
</dbReference>
<dbReference type="Gene3D" id="1.25.40.630">
    <property type="match status" value="1"/>
</dbReference>
<evidence type="ECO:0000256" key="4">
    <source>
        <dbReference type="SAM" id="MobiDB-lite"/>
    </source>
</evidence>
<dbReference type="AlphaFoldDB" id="A0ABD1N325"/>
<feature type="compositionally biased region" description="Low complexity" evidence="4">
    <location>
        <begin position="182"/>
        <end position="191"/>
    </location>
</feature>
<feature type="region of interest" description="Disordered" evidence="4">
    <location>
        <begin position="80"/>
        <end position="220"/>
    </location>
</feature>
<dbReference type="PANTHER" id="PTHR47866:SF2">
    <property type="entry name" value="HYDROXYPROLINE-RICH GLYCOPROTEIN FAMILY PROTEIN"/>
    <property type="match status" value="1"/>
</dbReference>
<evidence type="ECO:0000313" key="8">
    <source>
        <dbReference type="Proteomes" id="UP001603857"/>
    </source>
</evidence>
<feature type="domain" description="Transcription termination and cleavage factor C-terminal" evidence="5">
    <location>
        <begin position="349"/>
        <end position="383"/>
    </location>
</feature>
<gene>
    <name evidence="7" type="ORF">Fmac_003771</name>
</gene>
<evidence type="ECO:0008006" key="9">
    <source>
        <dbReference type="Google" id="ProtNLM"/>
    </source>
</evidence>
<dbReference type="GO" id="GO:0003723">
    <property type="term" value="F:RNA binding"/>
    <property type="evidence" value="ECO:0007669"/>
    <property type="project" value="UniProtKB-KW"/>
</dbReference>
<feature type="compositionally biased region" description="Low complexity" evidence="4">
    <location>
        <begin position="273"/>
        <end position="290"/>
    </location>
</feature>
<reference evidence="7 8" key="1">
    <citation type="submission" date="2024-08" db="EMBL/GenBank/DDBJ databases">
        <title>Insights into the chromosomal genome structure of Flemingia macrophylla.</title>
        <authorList>
            <person name="Ding Y."/>
            <person name="Zhao Y."/>
            <person name="Bi W."/>
            <person name="Wu M."/>
            <person name="Zhao G."/>
            <person name="Gong Y."/>
            <person name="Li W."/>
            <person name="Zhang P."/>
        </authorList>
    </citation>
    <scope>NUCLEOTIDE SEQUENCE [LARGE SCALE GENOMIC DNA]</scope>
    <source>
        <strain evidence="7">DYQJB</strain>
        <tissue evidence="7">Leaf</tissue>
    </source>
</reference>
<feature type="compositionally biased region" description="Low complexity" evidence="4">
    <location>
        <begin position="80"/>
        <end position="101"/>
    </location>
</feature>
<keyword evidence="8" id="KW-1185">Reference proteome</keyword>
<evidence type="ECO:0000259" key="5">
    <source>
        <dbReference type="Pfam" id="PF14304"/>
    </source>
</evidence>
<organism evidence="7 8">
    <name type="scientific">Flemingia macrophylla</name>
    <dbReference type="NCBI Taxonomy" id="520843"/>
    <lineage>
        <taxon>Eukaryota</taxon>
        <taxon>Viridiplantae</taxon>
        <taxon>Streptophyta</taxon>
        <taxon>Embryophyta</taxon>
        <taxon>Tracheophyta</taxon>
        <taxon>Spermatophyta</taxon>
        <taxon>Magnoliopsida</taxon>
        <taxon>eudicotyledons</taxon>
        <taxon>Gunneridae</taxon>
        <taxon>Pentapetalae</taxon>
        <taxon>rosids</taxon>
        <taxon>fabids</taxon>
        <taxon>Fabales</taxon>
        <taxon>Fabaceae</taxon>
        <taxon>Papilionoideae</taxon>
        <taxon>50 kb inversion clade</taxon>
        <taxon>NPAAA clade</taxon>
        <taxon>indigoferoid/millettioid clade</taxon>
        <taxon>Phaseoleae</taxon>
        <taxon>Flemingia</taxon>
    </lineage>
</organism>
<evidence type="ECO:0000259" key="6">
    <source>
        <dbReference type="Pfam" id="PF14327"/>
    </source>
</evidence>
<name>A0ABD1N325_9FABA</name>
<accession>A0ABD1N325</accession>
<dbReference type="GO" id="GO:0005634">
    <property type="term" value="C:nucleus"/>
    <property type="evidence" value="ECO:0007669"/>
    <property type="project" value="UniProtKB-SubCell"/>
</dbReference>
<dbReference type="InterPro" id="IPR025742">
    <property type="entry name" value="CSTF2_hinge"/>
</dbReference>
<dbReference type="Proteomes" id="UP001603857">
    <property type="component" value="Unassembled WGS sequence"/>
</dbReference>
<dbReference type="InterPro" id="IPR026896">
    <property type="entry name" value="CSTF_C"/>
</dbReference>
<keyword evidence="2" id="KW-0694">RNA-binding</keyword>
<dbReference type="InterPro" id="IPR038192">
    <property type="entry name" value="CSTF_C_sf"/>
</dbReference>
<dbReference type="FunFam" id="1.10.20.70:FF:000001">
    <property type="entry name" value="Cleavage stimulation factor subunit 2"/>
    <property type="match status" value="1"/>
</dbReference>
<feature type="compositionally biased region" description="Polar residues" evidence="4">
    <location>
        <begin position="195"/>
        <end position="206"/>
    </location>
</feature>
<dbReference type="Pfam" id="PF14327">
    <property type="entry name" value="CSTF2_hinge"/>
    <property type="match status" value="1"/>
</dbReference>
<protein>
    <recommendedName>
        <fullName evidence="9">Cleavage stimulating factor 64</fullName>
    </recommendedName>
</protein>
<evidence type="ECO:0000313" key="7">
    <source>
        <dbReference type="EMBL" id="KAL2342486.1"/>
    </source>
</evidence>